<protein>
    <recommendedName>
        <fullName evidence="4">RING-type E3 ubiquitin transferase</fullName>
        <ecNumber evidence="4">2.3.2.27</ecNumber>
    </recommendedName>
</protein>
<dbReference type="eggNOG" id="KOG1645">
    <property type="taxonomic scope" value="Eukaryota"/>
</dbReference>
<keyword evidence="5" id="KW-0963">Cytoplasm</keyword>
<dbReference type="GO" id="GO:0016567">
    <property type="term" value="P:protein ubiquitination"/>
    <property type="evidence" value="ECO:0007669"/>
    <property type="project" value="InterPro"/>
</dbReference>
<dbReference type="PANTHER" id="PTHR16047:SF7">
    <property type="entry name" value="E3 UBIQUITIN-PROTEIN LIGASE RFWD3"/>
    <property type="match status" value="1"/>
</dbReference>
<dbReference type="InParanoid" id="H2ZRB5"/>
<keyword evidence="15" id="KW-1185">Reference proteome</keyword>
<keyword evidence="6" id="KW-0808">Transferase</keyword>
<evidence type="ECO:0000313" key="15">
    <source>
        <dbReference type="Proteomes" id="UP000007875"/>
    </source>
</evidence>
<dbReference type="PANTHER" id="PTHR16047">
    <property type="entry name" value="RFWD3 PROTEIN"/>
    <property type="match status" value="1"/>
</dbReference>
<keyword evidence="9" id="KW-0833">Ubl conjugation pathway</keyword>
<name>H2ZRB5_CIOSA</name>
<dbReference type="InterPro" id="IPR056527">
    <property type="entry name" value="WD40_RFWD3"/>
</dbReference>
<keyword evidence="10" id="KW-0234">DNA repair</keyword>
<evidence type="ECO:0000256" key="6">
    <source>
        <dbReference type="ARBA" id="ARBA00022679"/>
    </source>
</evidence>
<dbReference type="InterPro" id="IPR037381">
    <property type="entry name" value="RFWD3"/>
</dbReference>
<dbReference type="HOGENOM" id="CLU_021009_0_0_1"/>
<dbReference type="STRING" id="51511.ENSCSAVP00000020131"/>
<reference evidence="14" key="3">
    <citation type="submission" date="2025-09" db="UniProtKB">
        <authorList>
            <consortium name="Ensembl"/>
        </authorList>
    </citation>
    <scope>IDENTIFICATION</scope>
</reference>
<evidence type="ECO:0000313" key="14">
    <source>
        <dbReference type="Ensembl" id="ENSCSAVP00000020131.1"/>
    </source>
</evidence>
<accession>H2ZRB5</accession>
<dbReference type="InterPro" id="IPR015943">
    <property type="entry name" value="WD40/YVTN_repeat-like_dom_sf"/>
</dbReference>
<proteinExistence type="predicted"/>
<evidence type="ECO:0000256" key="10">
    <source>
        <dbReference type="ARBA" id="ARBA00023204"/>
    </source>
</evidence>
<dbReference type="Proteomes" id="UP000007875">
    <property type="component" value="Unassembled WGS sequence"/>
</dbReference>
<evidence type="ECO:0000256" key="3">
    <source>
        <dbReference type="ARBA" id="ARBA00004906"/>
    </source>
</evidence>
<keyword evidence="8" id="KW-0227">DNA damage</keyword>
<dbReference type="Gene3D" id="2.130.10.10">
    <property type="entry name" value="YVTN repeat-like/Quinoprotein amine dehydrogenase"/>
    <property type="match status" value="1"/>
</dbReference>
<dbReference type="GO" id="GO:0061630">
    <property type="term" value="F:ubiquitin protein ligase activity"/>
    <property type="evidence" value="ECO:0007669"/>
    <property type="project" value="UniProtKB-EC"/>
</dbReference>
<comment type="subcellular location">
    <subcellularLocation>
        <location evidence="2">Cytoplasm</location>
    </subcellularLocation>
    <subcellularLocation>
        <location evidence="12">Nucleus</location>
        <location evidence="12">Nuclear body</location>
    </subcellularLocation>
</comment>
<evidence type="ECO:0000256" key="9">
    <source>
        <dbReference type="ARBA" id="ARBA00022786"/>
    </source>
</evidence>
<dbReference type="GeneTree" id="ENSGT00390000008931"/>
<dbReference type="EC" id="2.3.2.27" evidence="4"/>
<comment type="pathway">
    <text evidence="3">Protein modification; protein ubiquitination.</text>
</comment>
<evidence type="ECO:0000256" key="7">
    <source>
        <dbReference type="ARBA" id="ARBA00022737"/>
    </source>
</evidence>
<keyword evidence="11" id="KW-0539">Nucleus</keyword>
<evidence type="ECO:0000256" key="8">
    <source>
        <dbReference type="ARBA" id="ARBA00022763"/>
    </source>
</evidence>
<evidence type="ECO:0000256" key="11">
    <source>
        <dbReference type="ARBA" id="ARBA00023242"/>
    </source>
</evidence>
<sequence>MLSNSKVHEYKAGKPVWSCCWDSKDRNIIYAGLSNGSFMQFDLRHTTDALSTMENTTSRCPVVSLYHVPPTASDKFQGRGGLFSGTLNGACFWQDITAPVDGSPSLISNFKPTFLPLEPGSSTGLCYNPSTNHCLVTFRPGCSYRRTTHLLGELQSIVVGDNEPRIICNVVESFYGGQTHKMLTRNALHVLPSNGGNEVLVACVGDEPNKRVQIYDANRNKLMQSLPCESGPALDILPVQISDKQILAALTETTLKIFSLG</sequence>
<dbReference type="AlphaFoldDB" id="H2ZRB5"/>
<evidence type="ECO:0000256" key="2">
    <source>
        <dbReference type="ARBA" id="ARBA00004496"/>
    </source>
</evidence>
<dbReference type="GO" id="GO:0005737">
    <property type="term" value="C:cytoplasm"/>
    <property type="evidence" value="ECO:0007669"/>
    <property type="project" value="UniProtKB-SubCell"/>
</dbReference>
<dbReference type="SUPFAM" id="SSF50978">
    <property type="entry name" value="WD40 repeat-like"/>
    <property type="match status" value="1"/>
</dbReference>
<reference evidence="14" key="2">
    <citation type="submission" date="2025-08" db="UniProtKB">
        <authorList>
            <consortium name="Ensembl"/>
        </authorList>
    </citation>
    <scope>IDENTIFICATION</scope>
</reference>
<feature type="domain" description="E3 ubiquitin-protein ligase RFWD3-like WD40" evidence="13">
    <location>
        <begin position="1"/>
        <end position="258"/>
    </location>
</feature>
<keyword evidence="7" id="KW-0677">Repeat</keyword>
<evidence type="ECO:0000256" key="12">
    <source>
        <dbReference type="ARBA" id="ARBA00034306"/>
    </source>
</evidence>
<dbReference type="OMA" id="NEPRIIC"/>
<evidence type="ECO:0000256" key="4">
    <source>
        <dbReference type="ARBA" id="ARBA00012483"/>
    </source>
</evidence>
<evidence type="ECO:0000256" key="1">
    <source>
        <dbReference type="ARBA" id="ARBA00000900"/>
    </source>
</evidence>
<evidence type="ECO:0000256" key="5">
    <source>
        <dbReference type="ARBA" id="ARBA00022490"/>
    </source>
</evidence>
<dbReference type="GO" id="GO:0036297">
    <property type="term" value="P:interstrand cross-link repair"/>
    <property type="evidence" value="ECO:0007669"/>
    <property type="project" value="InterPro"/>
</dbReference>
<comment type="catalytic activity">
    <reaction evidence="1">
        <text>S-ubiquitinyl-[E2 ubiquitin-conjugating enzyme]-L-cysteine + [acceptor protein]-L-lysine = [E2 ubiquitin-conjugating enzyme]-L-cysteine + N(6)-ubiquitinyl-[acceptor protein]-L-lysine.</text>
        <dbReference type="EC" id="2.3.2.27"/>
    </reaction>
</comment>
<dbReference type="Ensembl" id="ENSCSAVT00000020347.1">
    <property type="protein sequence ID" value="ENSCSAVP00000020131.1"/>
    <property type="gene ID" value="ENSCSAVG00000011816.1"/>
</dbReference>
<reference evidence="15" key="1">
    <citation type="submission" date="2003-08" db="EMBL/GenBank/DDBJ databases">
        <authorList>
            <person name="Birren B."/>
            <person name="Nusbaum C."/>
            <person name="Abebe A."/>
            <person name="Abouelleil A."/>
            <person name="Adekoya E."/>
            <person name="Ait-zahra M."/>
            <person name="Allen N."/>
            <person name="Allen T."/>
            <person name="An P."/>
            <person name="Anderson M."/>
            <person name="Anderson S."/>
            <person name="Arachchi H."/>
            <person name="Armbruster J."/>
            <person name="Bachantsang P."/>
            <person name="Baldwin J."/>
            <person name="Barry A."/>
            <person name="Bayul T."/>
            <person name="Blitshsteyn B."/>
            <person name="Bloom T."/>
            <person name="Blye J."/>
            <person name="Boguslavskiy L."/>
            <person name="Borowsky M."/>
            <person name="Boukhgalter B."/>
            <person name="Brunache A."/>
            <person name="Butler J."/>
            <person name="Calixte N."/>
            <person name="Calvo S."/>
            <person name="Camarata J."/>
            <person name="Campo K."/>
            <person name="Chang J."/>
            <person name="Cheshatsang Y."/>
            <person name="Citroen M."/>
            <person name="Collymore A."/>
            <person name="Considine T."/>
            <person name="Cook A."/>
            <person name="Cooke P."/>
            <person name="Corum B."/>
            <person name="Cuomo C."/>
            <person name="David R."/>
            <person name="Dawoe T."/>
            <person name="Degray S."/>
            <person name="Dodge S."/>
            <person name="Dooley K."/>
            <person name="Dorje P."/>
            <person name="Dorjee K."/>
            <person name="Dorris L."/>
            <person name="Duffey N."/>
            <person name="Dupes A."/>
            <person name="Elkins T."/>
            <person name="Engels R."/>
            <person name="Erickson J."/>
            <person name="Farina A."/>
            <person name="Faro S."/>
            <person name="Ferreira P."/>
            <person name="Fischer H."/>
            <person name="Fitzgerald M."/>
            <person name="Foley K."/>
            <person name="Gage D."/>
            <person name="Galagan J."/>
            <person name="Gearin G."/>
            <person name="Gnerre S."/>
            <person name="Gnirke A."/>
            <person name="Goyette A."/>
            <person name="Graham J."/>
            <person name="Grandbois E."/>
            <person name="Gyaltsen K."/>
            <person name="Hafez N."/>
            <person name="Hagopian D."/>
            <person name="Hagos B."/>
            <person name="Hall J."/>
            <person name="Hatcher B."/>
            <person name="Heller A."/>
            <person name="Higgins H."/>
            <person name="Honan T."/>
            <person name="Horn A."/>
            <person name="Houde N."/>
            <person name="Hughes L."/>
            <person name="Hulme W."/>
            <person name="Husby E."/>
            <person name="Iliev I."/>
            <person name="Jaffe D."/>
            <person name="Jones C."/>
            <person name="Kamal M."/>
            <person name="Kamat A."/>
            <person name="Kamvysselis M."/>
            <person name="Karlsson E."/>
            <person name="Kells C."/>
            <person name="Kieu A."/>
            <person name="Kisner P."/>
            <person name="Kodira C."/>
            <person name="Kulbokas E."/>
            <person name="Labutti K."/>
            <person name="Lama D."/>
            <person name="Landers T."/>
            <person name="Leger J."/>
            <person name="Levine S."/>
            <person name="Lewis D."/>
            <person name="Lewis T."/>
            <person name="Lindblad-toh K."/>
            <person name="Liu X."/>
            <person name="Lokyitsang T."/>
            <person name="Lokyitsang Y."/>
            <person name="Lucien O."/>
            <person name="Lui A."/>
            <person name="Ma L.J."/>
            <person name="Mabbitt R."/>
            <person name="Macdonald J."/>
            <person name="Maclean C."/>
            <person name="Major J."/>
            <person name="Manning J."/>
            <person name="Marabella R."/>
            <person name="Maru K."/>
            <person name="Matthews C."/>
            <person name="Mauceli E."/>
            <person name="Mccarthy M."/>
            <person name="Mcdonough S."/>
            <person name="Mcghee T."/>
            <person name="Meldrim J."/>
            <person name="Meneus L."/>
            <person name="Mesirov J."/>
            <person name="Mihalev A."/>
            <person name="Mihova T."/>
            <person name="Mikkelsen T."/>
            <person name="Mlenga V."/>
            <person name="Moru K."/>
            <person name="Mozes J."/>
            <person name="Mulrain L."/>
            <person name="Munson G."/>
            <person name="Naylor J."/>
            <person name="Newes C."/>
            <person name="Nguyen C."/>
            <person name="Nguyen N."/>
            <person name="Nguyen T."/>
            <person name="Nicol R."/>
            <person name="Nielsen C."/>
            <person name="Nizzari M."/>
            <person name="Norbu C."/>
            <person name="Norbu N."/>
            <person name="O'donnell P."/>
            <person name="Okoawo O."/>
            <person name="O'leary S."/>
            <person name="Omotosho B."/>
            <person name="O'neill K."/>
            <person name="Osman S."/>
            <person name="Parker S."/>
            <person name="Perrin D."/>
            <person name="Phunkhang P."/>
            <person name="Piqani B."/>
            <person name="Purcell S."/>
            <person name="Rachupka T."/>
            <person name="Ramasamy U."/>
            <person name="Rameau R."/>
            <person name="Ray V."/>
            <person name="Raymond C."/>
            <person name="Retta R."/>
            <person name="Richardson S."/>
            <person name="Rise C."/>
            <person name="Rodriguez J."/>
            <person name="Rogers J."/>
            <person name="Rogov P."/>
            <person name="Rutman M."/>
            <person name="Schupbach R."/>
            <person name="Seaman C."/>
            <person name="Settipalli S."/>
            <person name="Sharpe T."/>
            <person name="Sheridan J."/>
            <person name="Sherpa N."/>
            <person name="Shi J."/>
            <person name="Smirnov S."/>
            <person name="Smith C."/>
            <person name="Sougnez C."/>
            <person name="Spencer B."/>
            <person name="Stalker J."/>
            <person name="Stange-thomann N."/>
            <person name="Stavropoulos S."/>
            <person name="Stetson K."/>
            <person name="Stone C."/>
            <person name="Stone S."/>
            <person name="Stubbs M."/>
            <person name="Talamas J."/>
            <person name="Tchuinga P."/>
            <person name="Tenzing P."/>
            <person name="Tesfaye S."/>
            <person name="Theodore J."/>
            <person name="Thoulutsang Y."/>
            <person name="Topham K."/>
            <person name="Towey S."/>
            <person name="Tsamla T."/>
            <person name="Tsomo N."/>
            <person name="Vallee D."/>
            <person name="Vassiliev H."/>
            <person name="Venkataraman V."/>
            <person name="Vinson J."/>
            <person name="Vo A."/>
            <person name="Wade C."/>
            <person name="Wang S."/>
            <person name="Wangchuk T."/>
            <person name="Wangdi T."/>
            <person name="Whittaker C."/>
            <person name="Wilkinson J."/>
            <person name="Wu Y."/>
            <person name="Wyman D."/>
            <person name="Yadav S."/>
            <person name="Yang S."/>
            <person name="Yang X."/>
            <person name="Yeager S."/>
            <person name="Yee E."/>
            <person name="Young G."/>
            <person name="Zainoun J."/>
            <person name="Zembeck L."/>
            <person name="Zimmer A."/>
            <person name="Zody M."/>
            <person name="Lander E."/>
        </authorList>
    </citation>
    <scope>NUCLEOTIDE SEQUENCE [LARGE SCALE GENOMIC DNA]</scope>
</reference>
<dbReference type="GO" id="GO:0016604">
    <property type="term" value="C:nuclear body"/>
    <property type="evidence" value="ECO:0007669"/>
    <property type="project" value="UniProtKB-SubCell"/>
</dbReference>
<dbReference type="Pfam" id="PF23419">
    <property type="entry name" value="WD40_RFWD3"/>
    <property type="match status" value="1"/>
</dbReference>
<organism evidence="14 15">
    <name type="scientific">Ciona savignyi</name>
    <name type="common">Pacific transparent sea squirt</name>
    <dbReference type="NCBI Taxonomy" id="51511"/>
    <lineage>
        <taxon>Eukaryota</taxon>
        <taxon>Metazoa</taxon>
        <taxon>Chordata</taxon>
        <taxon>Tunicata</taxon>
        <taxon>Ascidiacea</taxon>
        <taxon>Phlebobranchia</taxon>
        <taxon>Cionidae</taxon>
        <taxon>Ciona</taxon>
    </lineage>
</organism>
<evidence type="ECO:0000259" key="13">
    <source>
        <dbReference type="Pfam" id="PF23419"/>
    </source>
</evidence>
<dbReference type="InterPro" id="IPR036322">
    <property type="entry name" value="WD40_repeat_dom_sf"/>
</dbReference>